<dbReference type="SUPFAM" id="SSF56954">
    <property type="entry name" value="Outer membrane efflux proteins (OEP)"/>
    <property type="match status" value="1"/>
</dbReference>
<protein>
    <submittedName>
        <fullName evidence="2">TolC family protein</fullName>
    </submittedName>
</protein>
<evidence type="ECO:0000313" key="3">
    <source>
        <dbReference type="Proteomes" id="UP000297729"/>
    </source>
</evidence>
<dbReference type="EMBL" id="SPVG01000158">
    <property type="protein sequence ID" value="TFW19968.1"/>
    <property type="molecule type" value="Genomic_DNA"/>
</dbReference>
<keyword evidence="3" id="KW-1185">Reference proteome</keyword>
<dbReference type="RefSeq" id="WP_167761341.1">
    <property type="nucleotide sequence ID" value="NZ_SPVG01000158.1"/>
</dbReference>
<dbReference type="Proteomes" id="UP000297729">
    <property type="component" value="Unassembled WGS sequence"/>
</dbReference>
<dbReference type="Pfam" id="PF02321">
    <property type="entry name" value="OEP"/>
    <property type="match status" value="1"/>
</dbReference>
<feature type="non-terminal residue" evidence="2">
    <location>
        <position position="1"/>
    </location>
</feature>
<evidence type="ECO:0000256" key="1">
    <source>
        <dbReference type="ARBA" id="ARBA00007613"/>
    </source>
</evidence>
<dbReference type="InterPro" id="IPR003423">
    <property type="entry name" value="OMP_efflux"/>
</dbReference>
<reference evidence="2 3" key="1">
    <citation type="submission" date="2019-03" db="EMBL/GenBank/DDBJ databases">
        <title>Draft Genome Sequence of Duganella callidus sp. nov., a Novel Duganella Species Isolated from Cultivated Soil.</title>
        <authorList>
            <person name="Raths R."/>
            <person name="Peta V."/>
            <person name="Bucking H."/>
        </authorList>
    </citation>
    <scope>NUCLEOTIDE SEQUENCE [LARGE SCALE GENOMIC DNA]</scope>
    <source>
        <strain evidence="2 3">DN04</strain>
    </source>
</reference>
<sequence length="72" mass="7379">ATVATVARAKASADRAAALTAARQKAGTASLIDVLDTERQQLGAEQNLAQAQAELTSDFIALQKALGLGWNG</sequence>
<organism evidence="2 3">
    <name type="scientific">Duganella callida</name>
    <dbReference type="NCBI Taxonomy" id="2561932"/>
    <lineage>
        <taxon>Bacteria</taxon>
        <taxon>Pseudomonadati</taxon>
        <taxon>Pseudomonadota</taxon>
        <taxon>Betaproteobacteria</taxon>
        <taxon>Burkholderiales</taxon>
        <taxon>Oxalobacteraceae</taxon>
        <taxon>Telluria group</taxon>
        <taxon>Duganella</taxon>
    </lineage>
</organism>
<dbReference type="AlphaFoldDB" id="A0A4Y9SCR6"/>
<name>A0A4Y9SCR6_9BURK</name>
<gene>
    <name evidence="2" type="ORF">E4L98_15550</name>
</gene>
<comment type="caution">
    <text evidence="2">The sequence shown here is derived from an EMBL/GenBank/DDBJ whole genome shotgun (WGS) entry which is preliminary data.</text>
</comment>
<evidence type="ECO:0000313" key="2">
    <source>
        <dbReference type="EMBL" id="TFW19968.1"/>
    </source>
</evidence>
<dbReference type="Gene3D" id="1.20.1600.10">
    <property type="entry name" value="Outer membrane efflux proteins (OEP)"/>
    <property type="match status" value="1"/>
</dbReference>
<proteinExistence type="inferred from homology"/>
<comment type="similarity">
    <text evidence="1">Belongs to the outer membrane factor (OMF) (TC 1.B.17) family.</text>
</comment>
<accession>A0A4Y9SCR6</accession>
<dbReference type="GO" id="GO:0015562">
    <property type="term" value="F:efflux transmembrane transporter activity"/>
    <property type="evidence" value="ECO:0007669"/>
    <property type="project" value="InterPro"/>
</dbReference>